<reference evidence="5" key="1">
    <citation type="submission" date="2015-04" db="EMBL/GenBank/DDBJ databases">
        <authorList>
            <person name="Syromyatnikov M.Y."/>
            <person name="Popov V.N."/>
        </authorList>
    </citation>
    <scope>NUCLEOTIDE SEQUENCE</scope>
    <source>
        <strain evidence="5">MO-1</strain>
    </source>
</reference>
<dbReference type="PANTHER" id="PTHR30085:SF7">
    <property type="entry name" value="AMINO-ACID ABC TRANSPORTER-BINDING PROTEIN YHDW-RELATED"/>
    <property type="match status" value="1"/>
</dbReference>
<proteinExistence type="inferred from homology"/>
<evidence type="ECO:0000259" key="4">
    <source>
        <dbReference type="SMART" id="SM00062"/>
    </source>
</evidence>
<dbReference type="SMART" id="SM00062">
    <property type="entry name" value="PBPb"/>
    <property type="match status" value="1"/>
</dbReference>
<dbReference type="InterPro" id="IPR001638">
    <property type="entry name" value="Solute-binding_3/MltF_N"/>
</dbReference>
<dbReference type="SUPFAM" id="SSF53850">
    <property type="entry name" value="Periplasmic binding protein-like II"/>
    <property type="match status" value="1"/>
</dbReference>
<comment type="similarity">
    <text evidence="1">Belongs to the bacterial solute-binding protein 3 family.</text>
</comment>
<keyword evidence="2" id="KW-0813">Transport</keyword>
<evidence type="ECO:0000256" key="3">
    <source>
        <dbReference type="ARBA" id="ARBA00022729"/>
    </source>
</evidence>
<feature type="domain" description="Solute-binding protein family 3/N-terminal" evidence="4">
    <location>
        <begin position="9"/>
        <end position="231"/>
    </location>
</feature>
<dbReference type="Gene3D" id="3.40.190.10">
    <property type="entry name" value="Periplasmic binding protein-like II"/>
    <property type="match status" value="2"/>
</dbReference>
<organism evidence="5">
    <name type="scientific">Magnetococcus massalia (strain MO-1)</name>
    <dbReference type="NCBI Taxonomy" id="451514"/>
    <lineage>
        <taxon>Bacteria</taxon>
        <taxon>Pseudomonadati</taxon>
        <taxon>Pseudomonadota</taxon>
        <taxon>Magnetococcia</taxon>
        <taxon>Magnetococcales</taxon>
        <taxon>Magnetococcaceae</taxon>
        <taxon>Magnetococcus</taxon>
    </lineage>
</organism>
<evidence type="ECO:0000313" key="5">
    <source>
        <dbReference type="EMBL" id="CRH08003.1"/>
    </source>
</evidence>
<accession>A0A1S7LNK3</accession>
<keyword evidence="3" id="KW-0732">Signal</keyword>
<gene>
    <name evidence="5" type="ORF">MAGMO_3875</name>
</gene>
<dbReference type="AlphaFoldDB" id="A0A1S7LNK3"/>
<dbReference type="CDD" id="cd13692">
    <property type="entry name" value="PBP2_BztA"/>
    <property type="match status" value="1"/>
</dbReference>
<dbReference type="InterPro" id="IPR051455">
    <property type="entry name" value="Bact_solute-bind_prot3"/>
</dbReference>
<name>A0A1S7LNK3_MAGMO</name>
<dbReference type="GO" id="GO:0006865">
    <property type="term" value="P:amino acid transport"/>
    <property type="evidence" value="ECO:0007669"/>
    <property type="project" value="TreeGrafter"/>
</dbReference>
<dbReference type="EMBL" id="LO017727">
    <property type="protein sequence ID" value="CRH08003.1"/>
    <property type="molecule type" value="Genomic_DNA"/>
</dbReference>
<dbReference type="Pfam" id="PF00497">
    <property type="entry name" value="SBP_bac_3"/>
    <property type="match status" value="1"/>
</dbReference>
<protein>
    <recommendedName>
        <fullName evidence="4">Solute-binding protein family 3/N-terminal domain-containing protein</fullName>
    </recommendedName>
</protein>
<evidence type="ECO:0000256" key="1">
    <source>
        <dbReference type="ARBA" id="ARBA00010333"/>
    </source>
</evidence>
<sequence length="314" mass="34914">MQRVQQAGDLRCGVIPSSASFSQLNTEGNWQGFFIDQCRALAAAVLGDPDAVVFHEISPASRLKVLGQDLVDVVMTNTTWTIGREGGYGVLFPAIYLYDGQAVVAHKSKGWKRLEDVDKATLCVEPNSTTYHNMMEWAKRHKKELTVLKLRQDGNLASLLKGRCDMTTDDRISLMANVLALSQHPERYHLFDTILSREPLGPMVAAGDSHWFRVVRAVVHGLILAEELGIDRDNLEQQLRSSKQAESRRLLGLEGEVGAALGLDGQWAVRMIRAVGNYKTMYSQHFGKNSALKLPRGPNALWRDGGLLYAPVFR</sequence>
<evidence type="ECO:0000256" key="2">
    <source>
        <dbReference type="ARBA" id="ARBA00022448"/>
    </source>
</evidence>
<dbReference type="PANTHER" id="PTHR30085">
    <property type="entry name" value="AMINO ACID ABC TRANSPORTER PERMEASE"/>
    <property type="match status" value="1"/>
</dbReference>